<keyword evidence="4 5" id="KW-0472">Membrane</keyword>
<comment type="caution">
    <text evidence="8">The sequence shown here is derived from an EMBL/GenBank/DDBJ whole genome shotgun (WGS) entry which is preliminary data.</text>
</comment>
<dbReference type="EMBL" id="WJQR01000006">
    <property type="protein sequence ID" value="MRI81804.1"/>
    <property type="molecule type" value="Genomic_DNA"/>
</dbReference>
<organism evidence="8 10">
    <name type="scientific">Fundicoccus ignavus</name>
    <dbReference type="NCBI Taxonomy" id="2664442"/>
    <lineage>
        <taxon>Bacteria</taxon>
        <taxon>Bacillati</taxon>
        <taxon>Bacillota</taxon>
        <taxon>Bacilli</taxon>
        <taxon>Lactobacillales</taxon>
        <taxon>Aerococcaceae</taxon>
        <taxon>Fundicoccus</taxon>
    </lineage>
</organism>
<dbReference type="GO" id="GO:0016020">
    <property type="term" value="C:membrane"/>
    <property type="evidence" value="ECO:0007669"/>
    <property type="project" value="UniProtKB-SubCell"/>
</dbReference>
<keyword evidence="10" id="KW-1185">Reference proteome</keyword>
<keyword evidence="2 5" id="KW-0812">Transmembrane</keyword>
<feature type="transmembrane region" description="Helical" evidence="5">
    <location>
        <begin position="85"/>
        <end position="102"/>
    </location>
</feature>
<dbReference type="EMBL" id="WJQT01000011">
    <property type="protein sequence ID" value="MRJ47581.1"/>
    <property type="molecule type" value="Genomic_DNA"/>
</dbReference>
<dbReference type="Pfam" id="PF04932">
    <property type="entry name" value="Wzy_C"/>
    <property type="match status" value="1"/>
</dbReference>
<accession>A0A6I2GEM6</accession>
<evidence type="ECO:0000256" key="1">
    <source>
        <dbReference type="ARBA" id="ARBA00004141"/>
    </source>
</evidence>
<evidence type="ECO:0000313" key="8">
    <source>
        <dbReference type="EMBL" id="MRI85124.1"/>
    </source>
</evidence>
<dbReference type="InterPro" id="IPR051533">
    <property type="entry name" value="WaaL-like"/>
</dbReference>
<feature type="domain" description="O-antigen ligase-related" evidence="6">
    <location>
        <begin position="196"/>
        <end position="325"/>
    </location>
</feature>
<dbReference type="Proteomes" id="UP000440066">
    <property type="component" value="Unassembled WGS sequence"/>
</dbReference>
<protein>
    <submittedName>
        <fullName evidence="8">O-antigen ligase family protein</fullName>
    </submittedName>
</protein>
<reference evidence="10 12" key="2">
    <citation type="submission" date="2019-11" db="EMBL/GenBank/DDBJ databases">
        <title>Characterisation of Fundicoccus ignavus gen. nov. sp. nov., a novel genus of the family Aerococcaceae isolated from bulk tank milk.</title>
        <authorList>
            <person name="Siebert A."/>
            <person name="Huptas C."/>
            <person name="Wenning M."/>
            <person name="Scherer S."/>
            <person name="Doll E.V."/>
        </authorList>
    </citation>
    <scope>NUCLEOTIDE SEQUENCE [LARGE SCALE GENOMIC DNA]</scope>
    <source>
        <strain evidence="7 12">DSM 109653</strain>
        <strain evidence="8 10">WS4759</strain>
    </source>
</reference>
<feature type="transmembrane region" description="Helical" evidence="5">
    <location>
        <begin position="317"/>
        <end position="333"/>
    </location>
</feature>
<keyword evidence="8" id="KW-0436">Ligase</keyword>
<dbReference type="EMBL" id="WJQS01000003">
    <property type="protein sequence ID" value="MRI85124.1"/>
    <property type="molecule type" value="Genomic_DNA"/>
</dbReference>
<evidence type="ECO:0000256" key="3">
    <source>
        <dbReference type="ARBA" id="ARBA00022989"/>
    </source>
</evidence>
<name>A0A6I2GEM6_9LACT</name>
<dbReference type="PANTHER" id="PTHR37422:SF20">
    <property type="entry name" value="O-ANTIGEN POLYMERASE"/>
    <property type="match status" value="1"/>
</dbReference>
<sequence>MMGSSTKALKQFLAEHDVMILGIIAAAIAILFPFFFGAPILIVILGSFIWLDRKQFKQTIAELGWVGIFIVYSLIVSAINRNLIGVLATVAVALIALFFVYYRRKLNAELYVLLLKIFCWGSIPLAIMALYQYLNYAYTHGYDMFYIFKYHNIQTRAEATFFNANYYGLYCVFAITIAIYLFKRSNFKHTKLMSLLVFLLNTVSIILTASRWLLPTIVVAIVWLVFFLNRKYALIAMVVSAVGLVLLLFNPEILPRLTTLAYAFEDRFIIWDTGWRIFLTNPLIGRGAMSYVNYYYLFVDEGKMHAHQLLIDTLANFGLYGLMLICVSFSGYLRETLSVINDRTIRSEIGLITSFIVIVLFHGLMDMAIFWLQTGFIFLVVILVPISILRKVAEIEI</sequence>
<feature type="transmembrane region" description="Helical" evidence="5">
    <location>
        <begin position="20"/>
        <end position="51"/>
    </location>
</feature>
<evidence type="ECO:0000313" key="11">
    <source>
        <dbReference type="Proteomes" id="UP000440066"/>
    </source>
</evidence>
<evidence type="ECO:0000313" key="7">
    <source>
        <dbReference type="EMBL" id="MRI81804.1"/>
    </source>
</evidence>
<dbReference type="InterPro" id="IPR007016">
    <property type="entry name" value="O-antigen_ligase-rel_domated"/>
</dbReference>
<keyword evidence="3 5" id="KW-1133">Transmembrane helix</keyword>
<feature type="transmembrane region" description="Helical" evidence="5">
    <location>
        <begin position="345"/>
        <end position="364"/>
    </location>
</feature>
<evidence type="ECO:0000313" key="10">
    <source>
        <dbReference type="Proteomes" id="UP000430975"/>
    </source>
</evidence>
<evidence type="ECO:0000259" key="6">
    <source>
        <dbReference type="Pfam" id="PF04932"/>
    </source>
</evidence>
<comment type="subcellular location">
    <subcellularLocation>
        <location evidence="1">Membrane</location>
        <topology evidence="1">Multi-pass membrane protein</topology>
    </subcellularLocation>
</comment>
<dbReference type="AlphaFoldDB" id="A0A6I2GEM6"/>
<evidence type="ECO:0000313" key="12">
    <source>
        <dbReference type="Proteomes" id="UP000469870"/>
    </source>
</evidence>
<evidence type="ECO:0000256" key="5">
    <source>
        <dbReference type="SAM" id="Phobius"/>
    </source>
</evidence>
<gene>
    <name evidence="9" type="ORF">GF867_08385</name>
    <name evidence="8" type="ORF">GIY09_04450</name>
    <name evidence="7" type="ORF">GIY11_07210</name>
</gene>
<reference evidence="9 11" key="1">
    <citation type="submission" date="2019-11" db="EMBL/GenBank/DDBJ databases">
        <title>Characterisation of Fundicoccus ignavus gen. nov. sp. nov., a novel genus of the family Aerococcaceae from bulk tank milk.</title>
        <authorList>
            <person name="Siebert A."/>
            <person name="Huptas C."/>
            <person name="Wenning M."/>
            <person name="Scherer S."/>
            <person name="Doll E.V."/>
        </authorList>
    </citation>
    <scope>NUCLEOTIDE SEQUENCE [LARGE SCALE GENOMIC DNA]</scope>
    <source>
        <strain evidence="9 11">DSM 109652</strain>
    </source>
</reference>
<feature type="transmembrane region" description="Helical" evidence="5">
    <location>
        <begin position="194"/>
        <end position="226"/>
    </location>
</feature>
<evidence type="ECO:0000256" key="4">
    <source>
        <dbReference type="ARBA" id="ARBA00023136"/>
    </source>
</evidence>
<evidence type="ECO:0000256" key="2">
    <source>
        <dbReference type="ARBA" id="ARBA00022692"/>
    </source>
</evidence>
<dbReference type="PANTHER" id="PTHR37422">
    <property type="entry name" value="TEICHURONIC ACID BIOSYNTHESIS PROTEIN TUAE"/>
    <property type="match status" value="1"/>
</dbReference>
<feature type="transmembrane region" description="Helical" evidence="5">
    <location>
        <begin position="370"/>
        <end position="389"/>
    </location>
</feature>
<feature type="transmembrane region" description="Helical" evidence="5">
    <location>
        <begin position="63"/>
        <end position="79"/>
    </location>
</feature>
<feature type="transmembrane region" description="Helical" evidence="5">
    <location>
        <begin position="232"/>
        <end position="249"/>
    </location>
</feature>
<feature type="transmembrane region" description="Helical" evidence="5">
    <location>
        <begin position="277"/>
        <end position="297"/>
    </location>
</feature>
<dbReference type="Proteomes" id="UP000469870">
    <property type="component" value="Unassembled WGS sequence"/>
</dbReference>
<dbReference type="GO" id="GO:0016874">
    <property type="term" value="F:ligase activity"/>
    <property type="evidence" value="ECO:0007669"/>
    <property type="project" value="UniProtKB-KW"/>
</dbReference>
<proteinExistence type="predicted"/>
<dbReference type="Proteomes" id="UP000430975">
    <property type="component" value="Unassembled WGS sequence"/>
</dbReference>
<evidence type="ECO:0000313" key="9">
    <source>
        <dbReference type="EMBL" id="MRJ47581.1"/>
    </source>
</evidence>
<feature type="transmembrane region" description="Helical" evidence="5">
    <location>
        <begin position="164"/>
        <end position="182"/>
    </location>
</feature>
<feature type="transmembrane region" description="Helical" evidence="5">
    <location>
        <begin position="114"/>
        <end position="134"/>
    </location>
</feature>